<dbReference type="InterPro" id="IPR051504">
    <property type="entry name" value="Plant_metabolite_acyltrans"/>
</dbReference>
<keyword evidence="4" id="KW-1185">Reference proteome</keyword>
<organism evidence="3 4">
    <name type="scientific">Ficus carica</name>
    <name type="common">Common fig</name>
    <dbReference type="NCBI Taxonomy" id="3494"/>
    <lineage>
        <taxon>Eukaryota</taxon>
        <taxon>Viridiplantae</taxon>
        <taxon>Streptophyta</taxon>
        <taxon>Embryophyta</taxon>
        <taxon>Tracheophyta</taxon>
        <taxon>Spermatophyta</taxon>
        <taxon>Magnoliopsida</taxon>
        <taxon>eudicotyledons</taxon>
        <taxon>Gunneridae</taxon>
        <taxon>Pentapetalae</taxon>
        <taxon>rosids</taxon>
        <taxon>fabids</taxon>
        <taxon>Rosales</taxon>
        <taxon>Moraceae</taxon>
        <taxon>Ficeae</taxon>
        <taxon>Ficus</taxon>
    </lineage>
</organism>
<dbReference type="Gene3D" id="3.30.559.10">
    <property type="entry name" value="Chloramphenicol acetyltransferase-like domain"/>
    <property type="match status" value="2"/>
</dbReference>
<gene>
    <name evidence="3" type="ORF">TIFTF001_011313</name>
</gene>
<keyword evidence="2" id="KW-0012">Acyltransferase</keyword>
<dbReference type="EMBL" id="BTGU01000014">
    <property type="protein sequence ID" value="GMN42093.1"/>
    <property type="molecule type" value="Genomic_DNA"/>
</dbReference>
<accession>A0AA87ZTJ4</accession>
<dbReference type="PANTHER" id="PTHR31625">
    <property type="match status" value="1"/>
</dbReference>
<dbReference type="InterPro" id="IPR023213">
    <property type="entry name" value="CAT-like_dom_sf"/>
</dbReference>
<evidence type="ECO:0000256" key="1">
    <source>
        <dbReference type="ARBA" id="ARBA00022679"/>
    </source>
</evidence>
<proteinExistence type="predicted"/>
<evidence type="ECO:0000313" key="3">
    <source>
        <dbReference type="EMBL" id="GMN42093.1"/>
    </source>
</evidence>
<name>A0AA87ZTJ4_FICCA</name>
<dbReference type="Gramene" id="FCD_00025342-RA">
    <property type="protein sequence ID" value="FCD_00025342-RA:cds"/>
    <property type="gene ID" value="FCD_00025342"/>
</dbReference>
<sequence>MATVLEKTLVFPSTVSSDSLTDFSLPLTFCDTLWFKFPPVERLFFYSLPQPKPTFLISTLPKLKHSLSLTLLHFLPLAGNLTWPPVSPKPIILYTPNDGVPLTVAASDADFDLISGDQVRQALLLHPFVPKLNITETGASAIALQITLFPDRGFCIGASCHHAVLDGKSTTMFMKSWAHFCRSETPVLPPELTPFYDRSVIKDPNGVDMSYLNMWFELTGTSNPKDDPNLFQFFPFQDVSSDSVRGSFELTRADIAKLREKVLSTWEKRQPTGSGSAKPPLLTSFVLTLSHMLVCVLKTREEDKDDQEIKRKITFGFTADLRSRLRPSVPENYFGNCVVSLVDSEDKRGVLKEEEPLAAMAGKVGELMKELVEKDVLESATETQRKLSTLLSEGTVIVGVAGSPRLGVYGVDFGWGQPKKVEVVSIDGTEAFSMAESRDGSGGIEIGIVLKKRQMDVFSSLFLTGLQIHHHV</sequence>
<dbReference type="GO" id="GO:0016747">
    <property type="term" value="F:acyltransferase activity, transferring groups other than amino-acyl groups"/>
    <property type="evidence" value="ECO:0007669"/>
    <property type="project" value="UniProtKB-ARBA"/>
</dbReference>
<protein>
    <submittedName>
        <fullName evidence="3">Uncharacterized protein</fullName>
    </submittedName>
</protein>
<evidence type="ECO:0000313" key="4">
    <source>
        <dbReference type="Proteomes" id="UP001187192"/>
    </source>
</evidence>
<evidence type="ECO:0000256" key="2">
    <source>
        <dbReference type="ARBA" id="ARBA00023315"/>
    </source>
</evidence>
<comment type="caution">
    <text evidence="3">The sequence shown here is derived from an EMBL/GenBank/DDBJ whole genome shotgun (WGS) entry which is preliminary data.</text>
</comment>
<dbReference type="AlphaFoldDB" id="A0AA87ZTJ4"/>
<keyword evidence="1" id="KW-0808">Transferase</keyword>
<reference evidence="3" key="1">
    <citation type="submission" date="2023-07" db="EMBL/GenBank/DDBJ databases">
        <title>draft genome sequence of fig (Ficus carica).</title>
        <authorList>
            <person name="Takahashi T."/>
            <person name="Nishimura K."/>
        </authorList>
    </citation>
    <scope>NUCLEOTIDE SEQUENCE</scope>
</reference>
<dbReference type="Proteomes" id="UP001187192">
    <property type="component" value="Unassembled WGS sequence"/>
</dbReference>
<dbReference type="Pfam" id="PF02458">
    <property type="entry name" value="Transferase"/>
    <property type="match status" value="1"/>
</dbReference>